<evidence type="ECO:0000259" key="1">
    <source>
        <dbReference type="Pfam" id="PF00561"/>
    </source>
</evidence>
<dbReference type="InterPro" id="IPR029058">
    <property type="entry name" value="AB_hydrolase_fold"/>
</dbReference>
<gene>
    <name evidence="2" type="ORF">JQS30_12630</name>
</gene>
<organism evidence="2 3">
    <name type="scientific">Natronoglycomyces albus</name>
    <dbReference type="NCBI Taxonomy" id="2811108"/>
    <lineage>
        <taxon>Bacteria</taxon>
        <taxon>Bacillati</taxon>
        <taxon>Actinomycetota</taxon>
        <taxon>Actinomycetes</taxon>
        <taxon>Glycomycetales</taxon>
        <taxon>Glycomycetaceae</taxon>
        <taxon>Natronoglycomyces</taxon>
    </lineage>
</organism>
<dbReference type="PANTHER" id="PTHR43798">
    <property type="entry name" value="MONOACYLGLYCEROL LIPASE"/>
    <property type="match status" value="1"/>
</dbReference>
<protein>
    <submittedName>
        <fullName evidence="2">Alpha/beta hydrolase</fullName>
    </submittedName>
</protein>
<keyword evidence="2" id="KW-0378">Hydrolase</keyword>
<dbReference type="AlphaFoldDB" id="A0A895XFI5"/>
<dbReference type="Gene3D" id="3.40.50.1820">
    <property type="entry name" value="alpha/beta hydrolase"/>
    <property type="match status" value="1"/>
</dbReference>
<dbReference type="PANTHER" id="PTHR43798:SF6">
    <property type="entry name" value="HYDROLASE, PUTATIVE (AFU_ORTHOLOGUE AFUA_4G13070)-RELATED"/>
    <property type="match status" value="1"/>
</dbReference>
<dbReference type="GO" id="GO:0016787">
    <property type="term" value="F:hydrolase activity"/>
    <property type="evidence" value="ECO:0007669"/>
    <property type="project" value="UniProtKB-KW"/>
</dbReference>
<evidence type="ECO:0000313" key="3">
    <source>
        <dbReference type="Proteomes" id="UP000662939"/>
    </source>
</evidence>
<feature type="domain" description="AB hydrolase-1" evidence="1">
    <location>
        <begin position="11"/>
        <end position="213"/>
    </location>
</feature>
<dbReference type="KEGG" id="nav:JQS30_12630"/>
<dbReference type="InterPro" id="IPR050266">
    <property type="entry name" value="AB_hydrolase_sf"/>
</dbReference>
<keyword evidence="3" id="KW-1185">Reference proteome</keyword>
<dbReference type="EMBL" id="CP070496">
    <property type="protein sequence ID" value="QSB04611.1"/>
    <property type="molecule type" value="Genomic_DNA"/>
</dbReference>
<dbReference type="Proteomes" id="UP000662939">
    <property type="component" value="Chromosome"/>
</dbReference>
<dbReference type="Pfam" id="PF00561">
    <property type="entry name" value="Abhydrolase_1"/>
    <property type="match status" value="1"/>
</dbReference>
<dbReference type="InterPro" id="IPR000073">
    <property type="entry name" value="AB_hydrolase_1"/>
</dbReference>
<evidence type="ECO:0000313" key="2">
    <source>
        <dbReference type="EMBL" id="QSB04611.1"/>
    </source>
</evidence>
<sequence length="252" mass="27905">MRTVRRGTGTPLVLIHGHPVDHHLLMPLDEGIARHDRWERIYLDLPGYGASEPVPSIDSAQALADHLVDELRSMFGTTRFALLGNSFGGMLARHVAAVMPEHVIGLGLLCPVAVADHARRQLPPRTVLVKDPDLLASLADEDRSEYENMAVTQSPQNWERFRSAALPGLRNHDAEAVARISANYSLDMEPEERRGGFDGPTLIITGRQDQVVGFADQAQLLRHYPLLRSSTRPGTTRTWTSQRWLANSSTIG</sequence>
<proteinExistence type="predicted"/>
<dbReference type="SUPFAM" id="SSF53474">
    <property type="entry name" value="alpha/beta-Hydrolases"/>
    <property type="match status" value="1"/>
</dbReference>
<accession>A0A895XFI5</accession>
<reference evidence="2" key="1">
    <citation type="submission" date="2021-02" db="EMBL/GenBank/DDBJ databases">
        <title>Natronoglycomyces albus gen. nov., sp. nov, a haloalkaliphilic actinobacterium from a soda solonchak soil.</title>
        <authorList>
            <person name="Sorokin D.Y."/>
            <person name="Khijniak T.V."/>
            <person name="Zakharycheva A.P."/>
            <person name="Boueva O.V."/>
            <person name="Ariskina E.V."/>
            <person name="Hahnke R.L."/>
            <person name="Bunk B."/>
            <person name="Sproer C."/>
            <person name="Schumann P."/>
            <person name="Evtushenko L.I."/>
            <person name="Kublanov I.V."/>
        </authorList>
    </citation>
    <scope>NUCLEOTIDE SEQUENCE</scope>
    <source>
        <strain evidence="2">DSM 106290</strain>
    </source>
</reference>
<dbReference type="PRINTS" id="PR00111">
    <property type="entry name" value="ABHYDROLASE"/>
</dbReference>
<dbReference type="RefSeq" id="WP_213170608.1">
    <property type="nucleotide sequence ID" value="NZ_CP070496.1"/>
</dbReference>
<name>A0A895XFI5_9ACTN</name>